<proteinExistence type="predicted"/>
<protein>
    <recommendedName>
        <fullName evidence="3">Alpha/beta hydrolase fold-3 domain-containing protein</fullName>
    </recommendedName>
</protein>
<sequence length="224" mass="24898">MCLEGLFEEEGWRGCEGGYEVLGFGFREVQVYIAFISAAHPRETKMAQNDDPQWPDLPWNVNLFISALSFSFDITRRSNGTVNRFLMGFFDLRTSPSRKPINGVKTTDITVDKARNLWFRSIPRPPPPEMTLVLAGRLFSSSTAVVLPSWHPVLKLLMNFATALPGNSPLSSSPLTIAYPSQYEDGFDTLKFIDTAKIEGFSGNANLKQCFIAGDSAGATWCIM</sequence>
<dbReference type="Proteomes" id="UP000467840">
    <property type="component" value="Chromosome 18"/>
</dbReference>
<dbReference type="InterPro" id="IPR029058">
    <property type="entry name" value="AB_hydrolase_fold"/>
</dbReference>
<dbReference type="Gene3D" id="3.40.50.1820">
    <property type="entry name" value="alpha/beta hydrolase"/>
    <property type="match status" value="1"/>
</dbReference>
<gene>
    <name evidence="1" type="ORF">GH714_020522</name>
</gene>
<accession>A0A6A6L9Z0</accession>
<name>A0A6A6L9Z0_HEVBR</name>
<comment type="caution">
    <text evidence="1">The sequence shown here is derived from an EMBL/GenBank/DDBJ whole genome shotgun (WGS) entry which is preliminary data.</text>
</comment>
<evidence type="ECO:0008006" key="3">
    <source>
        <dbReference type="Google" id="ProtNLM"/>
    </source>
</evidence>
<organism evidence="1 2">
    <name type="scientific">Hevea brasiliensis</name>
    <name type="common">Para rubber tree</name>
    <name type="synonym">Siphonia brasiliensis</name>
    <dbReference type="NCBI Taxonomy" id="3981"/>
    <lineage>
        <taxon>Eukaryota</taxon>
        <taxon>Viridiplantae</taxon>
        <taxon>Streptophyta</taxon>
        <taxon>Embryophyta</taxon>
        <taxon>Tracheophyta</taxon>
        <taxon>Spermatophyta</taxon>
        <taxon>Magnoliopsida</taxon>
        <taxon>eudicotyledons</taxon>
        <taxon>Gunneridae</taxon>
        <taxon>Pentapetalae</taxon>
        <taxon>rosids</taxon>
        <taxon>fabids</taxon>
        <taxon>Malpighiales</taxon>
        <taxon>Euphorbiaceae</taxon>
        <taxon>Crotonoideae</taxon>
        <taxon>Micrandreae</taxon>
        <taxon>Hevea</taxon>
    </lineage>
</organism>
<dbReference type="EMBL" id="JAAGAX010000012">
    <property type="protein sequence ID" value="KAF2297275.1"/>
    <property type="molecule type" value="Genomic_DNA"/>
</dbReference>
<reference evidence="1 2" key="1">
    <citation type="journal article" date="2020" name="Mol. Plant">
        <title>The Chromosome-Based Rubber Tree Genome Provides New Insights into Spurge Genome Evolution and Rubber Biosynthesis.</title>
        <authorList>
            <person name="Liu J."/>
            <person name="Shi C."/>
            <person name="Shi C.C."/>
            <person name="Li W."/>
            <person name="Zhang Q.J."/>
            <person name="Zhang Y."/>
            <person name="Li K."/>
            <person name="Lu H.F."/>
            <person name="Shi C."/>
            <person name="Zhu S.T."/>
            <person name="Xiao Z.Y."/>
            <person name="Nan H."/>
            <person name="Yue Y."/>
            <person name="Zhu X.G."/>
            <person name="Wu Y."/>
            <person name="Hong X.N."/>
            <person name="Fan G.Y."/>
            <person name="Tong Y."/>
            <person name="Zhang D."/>
            <person name="Mao C.L."/>
            <person name="Liu Y.L."/>
            <person name="Hao S.J."/>
            <person name="Liu W.Q."/>
            <person name="Lv M.Q."/>
            <person name="Zhang H.B."/>
            <person name="Liu Y."/>
            <person name="Hu-Tang G.R."/>
            <person name="Wang J.P."/>
            <person name="Wang J.H."/>
            <person name="Sun Y.H."/>
            <person name="Ni S.B."/>
            <person name="Chen W.B."/>
            <person name="Zhang X.C."/>
            <person name="Jiao Y.N."/>
            <person name="Eichler E.E."/>
            <person name="Li G.H."/>
            <person name="Liu X."/>
            <person name="Gao L.Z."/>
        </authorList>
    </citation>
    <scope>NUCLEOTIDE SEQUENCE [LARGE SCALE GENOMIC DNA]</scope>
    <source>
        <strain evidence="2">cv. GT1</strain>
        <tissue evidence="1">Leaf</tissue>
    </source>
</reference>
<evidence type="ECO:0000313" key="1">
    <source>
        <dbReference type="EMBL" id="KAF2297275.1"/>
    </source>
</evidence>
<dbReference type="AlphaFoldDB" id="A0A6A6L9Z0"/>
<keyword evidence="2" id="KW-1185">Reference proteome</keyword>
<evidence type="ECO:0000313" key="2">
    <source>
        <dbReference type="Proteomes" id="UP000467840"/>
    </source>
</evidence>